<organism evidence="3 4">
    <name type="scientific">Paralvinella palmiformis</name>
    <dbReference type="NCBI Taxonomy" id="53620"/>
    <lineage>
        <taxon>Eukaryota</taxon>
        <taxon>Metazoa</taxon>
        <taxon>Spiralia</taxon>
        <taxon>Lophotrochozoa</taxon>
        <taxon>Annelida</taxon>
        <taxon>Polychaeta</taxon>
        <taxon>Sedentaria</taxon>
        <taxon>Canalipalpata</taxon>
        <taxon>Terebellida</taxon>
        <taxon>Terebelliformia</taxon>
        <taxon>Alvinellidae</taxon>
        <taxon>Paralvinella</taxon>
    </lineage>
</organism>
<comment type="caution">
    <text evidence="3">The sequence shown here is derived from an EMBL/GenBank/DDBJ whole genome shotgun (WGS) entry which is preliminary data.</text>
</comment>
<dbReference type="PROSITE" id="PS50966">
    <property type="entry name" value="ZF_SWIM"/>
    <property type="match status" value="1"/>
</dbReference>
<accession>A0AAD9JG95</accession>
<evidence type="ECO:0000256" key="1">
    <source>
        <dbReference type="PROSITE-ProRule" id="PRU00325"/>
    </source>
</evidence>
<keyword evidence="1" id="KW-0479">Metal-binding</keyword>
<dbReference type="InterPro" id="IPR007527">
    <property type="entry name" value="Znf_SWIM"/>
</dbReference>
<sequence length="148" mass="16652">MTVPDAVSYKDINSDTVVPGITVDKVMVYLELFGQEARKNAKEMYFAKFLRSIRINMVGNDVFILGRVSAEMIKNCIYKVDLKIDHMGVVQESHCECASGMGPEAHCKHVVLVMFALTKVKEGIITMETSTQQLQTFHQAKKNTRAHL</sequence>
<dbReference type="AlphaFoldDB" id="A0AAD9JG95"/>
<gene>
    <name evidence="3" type="ORF">LSH36_323g00028</name>
</gene>
<evidence type="ECO:0000313" key="4">
    <source>
        <dbReference type="Proteomes" id="UP001208570"/>
    </source>
</evidence>
<evidence type="ECO:0000259" key="2">
    <source>
        <dbReference type="PROSITE" id="PS50966"/>
    </source>
</evidence>
<evidence type="ECO:0000313" key="3">
    <source>
        <dbReference type="EMBL" id="KAK2152592.1"/>
    </source>
</evidence>
<feature type="domain" description="SWIM-type" evidence="2">
    <location>
        <begin position="78"/>
        <end position="118"/>
    </location>
</feature>
<keyword evidence="1" id="KW-0863">Zinc-finger</keyword>
<proteinExistence type="predicted"/>
<name>A0AAD9JG95_9ANNE</name>
<dbReference type="Proteomes" id="UP001208570">
    <property type="component" value="Unassembled WGS sequence"/>
</dbReference>
<dbReference type="GO" id="GO:0008270">
    <property type="term" value="F:zinc ion binding"/>
    <property type="evidence" value="ECO:0007669"/>
    <property type="project" value="UniProtKB-KW"/>
</dbReference>
<protein>
    <recommendedName>
        <fullName evidence="2">SWIM-type domain-containing protein</fullName>
    </recommendedName>
</protein>
<reference evidence="3" key="1">
    <citation type="journal article" date="2023" name="Mol. Biol. Evol.">
        <title>Third-Generation Sequencing Reveals the Adaptive Role of the Epigenome in Three Deep-Sea Polychaetes.</title>
        <authorList>
            <person name="Perez M."/>
            <person name="Aroh O."/>
            <person name="Sun Y."/>
            <person name="Lan Y."/>
            <person name="Juniper S.K."/>
            <person name="Young C.R."/>
            <person name="Angers B."/>
            <person name="Qian P.Y."/>
        </authorList>
    </citation>
    <scope>NUCLEOTIDE SEQUENCE</scope>
    <source>
        <strain evidence="3">P08H-3</strain>
    </source>
</reference>
<dbReference type="EMBL" id="JAODUP010000324">
    <property type="protein sequence ID" value="KAK2152592.1"/>
    <property type="molecule type" value="Genomic_DNA"/>
</dbReference>
<keyword evidence="1" id="KW-0862">Zinc</keyword>
<keyword evidence="4" id="KW-1185">Reference proteome</keyword>